<comment type="caution">
    <text evidence="2">The sequence shown here is derived from an EMBL/GenBank/DDBJ whole genome shotgun (WGS) entry which is preliminary data.</text>
</comment>
<feature type="compositionally biased region" description="Low complexity" evidence="1">
    <location>
        <begin position="318"/>
        <end position="343"/>
    </location>
</feature>
<evidence type="ECO:0000256" key="1">
    <source>
        <dbReference type="SAM" id="MobiDB-lite"/>
    </source>
</evidence>
<feature type="compositionally biased region" description="Gly residues" evidence="1">
    <location>
        <begin position="426"/>
        <end position="436"/>
    </location>
</feature>
<feature type="region of interest" description="Disordered" evidence="1">
    <location>
        <begin position="358"/>
        <end position="439"/>
    </location>
</feature>
<feature type="compositionally biased region" description="Low complexity" evidence="1">
    <location>
        <begin position="88"/>
        <end position="99"/>
    </location>
</feature>
<feature type="region of interest" description="Disordered" evidence="1">
    <location>
        <begin position="289"/>
        <end position="343"/>
    </location>
</feature>
<proteinExistence type="predicted"/>
<organism evidence="2 3">
    <name type="scientific">Gonium pectorale</name>
    <name type="common">Green alga</name>
    <dbReference type="NCBI Taxonomy" id="33097"/>
    <lineage>
        <taxon>Eukaryota</taxon>
        <taxon>Viridiplantae</taxon>
        <taxon>Chlorophyta</taxon>
        <taxon>core chlorophytes</taxon>
        <taxon>Chlorophyceae</taxon>
        <taxon>CS clade</taxon>
        <taxon>Chlamydomonadales</taxon>
        <taxon>Volvocaceae</taxon>
        <taxon>Gonium</taxon>
    </lineage>
</organism>
<dbReference type="Proteomes" id="UP000075714">
    <property type="component" value="Unassembled WGS sequence"/>
</dbReference>
<feature type="compositionally biased region" description="Gly residues" evidence="1">
    <location>
        <begin position="76"/>
        <end position="87"/>
    </location>
</feature>
<accession>A0A150G8H4</accession>
<evidence type="ECO:0000313" key="2">
    <source>
        <dbReference type="EMBL" id="KXZ46134.1"/>
    </source>
</evidence>
<feature type="compositionally biased region" description="Basic and acidic residues" evidence="1">
    <location>
        <begin position="125"/>
        <end position="134"/>
    </location>
</feature>
<dbReference type="AlphaFoldDB" id="A0A150G8H4"/>
<name>A0A150G8H4_GONPE</name>
<keyword evidence="3" id="KW-1185">Reference proteome</keyword>
<protein>
    <submittedName>
        <fullName evidence="2">Uncharacterized protein</fullName>
    </submittedName>
</protein>
<gene>
    <name evidence="2" type="ORF">GPECTOR_46g203</name>
</gene>
<reference evidence="3" key="1">
    <citation type="journal article" date="2016" name="Nat. Commun.">
        <title>The Gonium pectorale genome demonstrates co-option of cell cycle regulation during the evolution of multicellularity.</title>
        <authorList>
            <person name="Hanschen E.R."/>
            <person name="Marriage T.N."/>
            <person name="Ferris P.J."/>
            <person name="Hamaji T."/>
            <person name="Toyoda A."/>
            <person name="Fujiyama A."/>
            <person name="Neme R."/>
            <person name="Noguchi H."/>
            <person name="Minakuchi Y."/>
            <person name="Suzuki M."/>
            <person name="Kawai-Toyooka H."/>
            <person name="Smith D.R."/>
            <person name="Sparks H."/>
            <person name="Anderson J."/>
            <person name="Bakaric R."/>
            <person name="Luria V."/>
            <person name="Karger A."/>
            <person name="Kirschner M.W."/>
            <person name="Durand P.M."/>
            <person name="Michod R.E."/>
            <person name="Nozaki H."/>
            <person name="Olson B.J."/>
        </authorList>
    </citation>
    <scope>NUCLEOTIDE SEQUENCE [LARGE SCALE GENOMIC DNA]</scope>
    <source>
        <strain evidence="3">NIES-2863</strain>
    </source>
</reference>
<evidence type="ECO:0000313" key="3">
    <source>
        <dbReference type="Proteomes" id="UP000075714"/>
    </source>
</evidence>
<dbReference type="EMBL" id="LSYV01000047">
    <property type="protein sequence ID" value="KXZ46134.1"/>
    <property type="molecule type" value="Genomic_DNA"/>
</dbReference>
<sequence length="464" mass="47179">MPMRSAQSFTSGFNPRLAVVHSQQQSSLPAATSDGVTESAASLPRAEGPTLLRFSPWPLRRAPQQQQQEAITDSGAYGGATGDGSIGPIGDSDPDGLLGSQAQQREALQQWREWRRLAGPLSSEQIDRVHRESDSTSGAPQGGVSPPQRCEPHAAIDSPGIGPQAMPLWLSSASPARVPPGDEPRSPGFGGRGARAPPARTPSFLARGSGLVSRPNSLMGRMQTMSCGQLVMPSEVEEQLLSAAGASAAAASAAAAAAAAFAVTPGGGDVGAAPGASGMDTLLGVPPGRARALMGRTPGASSSADGRLALGWQPGMFGQASAPPAAGPSRMGPPSTASTPSQPQAPMLLQSALLRQGNRPMRPTGRASMEAPPKPQQVAGTATPGRASLDAPRPAAGRFSLEARPSAAGQQAVEMPEPRQSAAGPGQQGPGPGAGSGLLVTNSFRQRRFETFSIPETPQGLLPC</sequence>
<feature type="region of interest" description="Disordered" evidence="1">
    <location>
        <begin position="20"/>
        <end position="104"/>
    </location>
</feature>
<feature type="region of interest" description="Disordered" evidence="1">
    <location>
        <begin position="122"/>
        <end position="210"/>
    </location>
</feature>
<feature type="compositionally biased region" description="Polar residues" evidence="1">
    <location>
        <begin position="21"/>
        <end position="40"/>
    </location>
</feature>